<feature type="region of interest" description="Disordered" evidence="1">
    <location>
        <begin position="53"/>
        <end position="262"/>
    </location>
</feature>
<feature type="compositionally biased region" description="Low complexity" evidence="1">
    <location>
        <begin position="769"/>
        <end position="780"/>
    </location>
</feature>
<feature type="compositionally biased region" description="Low complexity" evidence="1">
    <location>
        <begin position="89"/>
        <end position="130"/>
    </location>
</feature>
<feature type="compositionally biased region" description="Low complexity" evidence="1">
    <location>
        <begin position="1241"/>
        <end position="1267"/>
    </location>
</feature>
<feature type="compositionally biased region" description="Low complexity" evidence="1">
    <location>
        <begin position="169"/>
        <end position="185"/>
    </location>
</feature>
<feature type="compositionally biased region" description="Basic and acidic residues" evidence="1">
    <location>
        <begin position="948"/>
        <end position="965"/>
    </location>
</feature>
<dbReference type="GeneID" id="94433247"/>
<feature type="region of interest" description="Disordered" evidence="1">
    <location>
        <begin position="1191"/>
        <end position="1289"/>
    </location>
</feature>
<feature type="compositionally biased region" description="Low complexity" evidence="1">
    <location>
        <begin position="869"/>
        <end position="897"/>
    </location>
</feature>
<feature type="compositionally biased region" description="Polar residues" evidence="1">
    <location>
        <begin position="493"/>
        <end position="503"/>
    </location>
</feature>
<feature type="compositionally biased region" description="Basic and acidic residues" evidence="1">
    <location>
        <begin position="187"/>
        <end position="205"/>
    </location>
</feature>
<feature type="compositionally biased region" description="Basic and acidic residues" evidence="1">
    <location>
        <begin position="1317"/>
        <end position="1326"/>
    </location>
</feature>
<feature type="compositionally biased region" description="Basic and acidic residues" evidence="1">
    <location>
        <begin position="244"/>
        <end position="259"/>
    </location>
</feature>
<feature type="region of interest" description="Disordered" evidence="1">
    <location>
        <begin position="1085"/>
        <end position="1112"/>
    </location>
</feature>
<dbReference type="OrthoDB" id="194386at2759"/>
<comment type="caution">
    <text evidence="2">The sequence shown here is derived from an EMBL/GenBank/DDBJ whole genome shotgun (WGS) entry which is preliminary data.</text>
</comment>
<dbReference type="Proteomes" id="UP000221165">
    <property type="component" value="Unassembled WGS sequence"/>
</dbReference>
<feature type="region of interest" description="Disordered" evidence="1">
    <location>
        <begin position="823"/>
        <end position="898"/>
    </location>
</feature>
<reference evidence="2 3" key="1">
    <citation type="journal article" date="2017" name="Int. J. Parasitol.">
        <title>The genome of the protozoan parasite Cystoisospora suis and a reverse vaccinology approach to identify vaccine candidates.</title>
        <authorList>
            <person name="Palmieri N."/>
            <person name="Shrestha A."/>
            <person name="Ruttkowski B."/>
            <person name="Beck T."/>
            <person name="Vogl C."/>
            <person name="Tomley F."/>
            <person name="Blake D.P."/>
            <person name="Joachim A."/>
        </authorList>
    </citation>
    <scope>NUCLEOTIDE SEQUENCE [LARGE SCALE GENOMIC DNA]</scope>
    <source>
        <strain evidence="2 3">Wien I</strain>
    </source>
</reference>
<feature type="compositionally biased region" description="Basic and acidic residues" evidence="1">
    <location>
        <begin position="152"/>
        <end position="168"/>
    </location>
</feature>
<dbReference type="RefSeq" id="XP_067917988.1">
    <property type="nucleotide sequence ID" value="XM_068070036.1"/>
</dbReference>
<feature type="compositionally biased region" description="Low complexity" evidence="1">
    <location>
        <begin position="794"/>
        <end position="807"/>
    </location>
</feature>
<feature type="compositionally biased region" description="Basic and acidic residues" evidence="1">
    <location>
        <begin position="1334"/>
        <end position="1343"/>
    </location>
</feature>
<feature type="region of interest" description="Disordered" evidence="1">
    <location>
        <begin position="377"/>
        <end position="401"/>
    </location>
</feature>
<name>A0A2C6KGL5_9APIC</name>
<organism evidence="2 3">
    <name type="scientific">Cystoisospora suis</name>
    <dbReference type="NCBI Taxonomy" id="483139"/>
    <lineage>
        <taxon>Eukaryota</taxon>
        <taxon>Sar</taxon>
        <taxon>Alveolata</taxon>
        <taxon>Apicomplexa</taxon>
        <taxon>Conoidasida</taxon>
        <taxon>Coccidia</taxon>
        <taxon>Eucoccidiorida</taxon>
        <taxon>Eimeriorina</taxon>
        <taxon>Sarcocystidae</taxon>
        <taxon>Cystoisospora</taxon>
    </lineage>
</organism>
<dbReference type="PANTHER" id="PTHR48125">
    <property type="entry name" value="LP07818P1"/>
    <property type="match status" value="1"/>
</dbReference>
<feature type="compositionally biased region" description="Polar residues" evidence="1">
    <location>
        <begin position="452"/>
        <end position="462"/>
    </location>
</feature>
<feature type="compositionally biased region" description="Low complexity" evidence="1">
    <location>
        <begin position="53"/>
        <end position="80"/>
    </location>
</feature>
<evidence type="ECO:0000313" key="2">
    <source>
        <dbReference type="EMBL" id="PHJ16259.1"/>
    </source>
</evidence>
<feature type="non-terminal residue" evidence="2">
    <location>
        <position position="1433"/>
    </location>
</feature>
<accession>A0A2C6KGL5</accession>
<feature type="compositionally biased region" description="Basic and acidic residues" evidence="1">
    <location>
        <begin position="1191"/>
        <end position="1236"/>
    </location>
</feature>
<feature type="region of interest" description="Disordered" evidence="1">
    <location>
        <begin position="1315"/>
        <end position="1393"/>
    </location>
</feature>
<dbReference type="PANTHER" id="PTHR48125:SF12">
    <property type="entry name" value="AT HOOK TRANSCRIPTION FACTOR FAMILY-RELATED"/>
    <property type="match status" value="1"/>
</dbReference>
<feature type="compositionally biased region" description="Basic and acidic residues" evidence="1">
    <location>
        <begin position="474"/>
        <end position="483"/>
    </location>
</feature>
<feature type="compositionally biased region" description="Basic and acidic residues" evidence="1">
    <location>
        <begin position="1353"/>
        <end position="1364"/>
    </location>
</feature>
<feature type="region of interest" description="Disordered" evidence="1">
    <location>
        <begin position="944"/>
        <end position="994"/>
    </location>
</feature>
<dbReference type="VEuPathDB" id="ToxoDB:CSUI_009927"/>
<feature type="compositionally biased region" description="Acidic residues" evidence="1">
    <location>
        <begin position="212"/>
        <end position="227"/>
    </location>
</feature>
<evidence type="ECO:0000256" key="1">
    <source>
        <dbReference type="SAM" id="MobiDB-lite"/>
    </source>
</evidence>
<feature type="compositionally biased region" description="Basic and acidic residues" evidence="1">
    <location>
        <begin position="1382"/>
        <end position="1393"/>
    </location>
</feature>
<proteinExistence type="predicted"/>
<gene>
    <name evidence="2" type="ORF">CSUI_009927</name>
</gene>
<sequence length="1433" mass="160565">MMTGRSFSLNYEASVCDGIFSGRRGRRDKEKEEEEGVCAAVKELYQRNKEYTTTITLDSSSLSSTSTSSSSSSLLPLSASPRPPPPSSLPLSSSSSITTPSRVKSTCSSPSFSSSSSPSSSSCPETPVSSKQPSNCSSVDCGELTEEEEEERERRNEREYKSTERSSSDKGFSFFSSFSSPSPLSSDEEKSFSLQEEHIGKREDPLYSSNDTAEEEEEKKEEREDVNEVSLFFLKKRSHGEEEENKKNMKKKDEAENFRGRRGRREGGRYQLRKILRHVLKVNRCFTDEEIFDFIGRILLGEELKIAKKYRDSEGEQEEREEEREEEEEDERHREEREREVLQSLQGVVWSQGRRDSNTLLRCLTFHISGLLNEELLPSSSSPPPSSSPSSSLHKESSSPPGSLLSLLCKIDDLYKKRRRILDYPDEWIFRFLQRQDKLRRHRRHTYSLRCTYTPNSAQPSMGETRAQEEEDERAVRERKKDGNFLQHCRARSSPQDFLSSHSKQGERNDLSQADTSSSSFSSEQIFVHPSRRGFNDTHVATPSSSLSYSSSSSTSLLSRWRSLYIRASLFHILRRSVMRNTRVQKILSLSHFLRITESLELQDLFVDLIFKSPPLRDFPSPKTHTVNLLKCMYTAAELQGLPLSDTFAETVFEHVGAYSRSDDLSDKPYVSYETLDTRGRRRGYGSSPQIFTLGIMPCRNELGLRTWTAGLFLAEYLSAYGHELGCLSCLFSSSSSSSLHSCSCCEVYSSSSSSSLLRCNPSAIPRTSLSSLEDSSSQLTPFASRTRPSRQESSSSSCSSSSSSSSTPSLWLHALLNKVIGAQGEGGERRRERRDKRRRRTRDSPACVSSREKKDLSSSNTPQIKPVLSSLPTCLSSSSSPPFSSSSSSPSQTPLLCHQHLPSSSALRVRLPSSSSPFAVLELGAGIGLTASVLCSPIAIHSNPVRSRKDQPNQDEDLQRDQDKKKKKSFSLSSSSHHGHRHPPSSSCSPPPLSSARLQTCGTYFATDYLPSVLAVCGENLVRNGVLLKSLSSHSPSRDQDSSLSLPSSSSAAFSSLKSSVHTLDKSPPTVTIFDKHARNFLLEEKGPTSDEREKGRTTSPPSTFSSSSSSSFFFSIPEVYLELFDFSSAEQRGKLLLAKIAEAISLQRKKKKNRREETKDLGALQLGRDVKEGGEIHFERSDREVLVADGSLREENKKEREKKEKRKEEKEADEESRGERRIGEKERDMKREVGGIEASSSCLSSCPTISPTQTSLSSSSSSTSASDKRHERDREEEEEEEEEEGPLLIIGSDLIYDEELNVLLAKALSVLLRVSPKEEKRQEKEEEEPESSEMKKEKKVVPVDLMASSHEGGKGEQGKEGGEQGGGEEEDVEVTGGDGVEERKRQERREISQGRRRLLEKRIVVMCSVMRDRSTRMHFLNELKKHRLQAI</sequence>
<feature type="region of interest" description="Disordered" evidence="1">
    <location>
        <begin position="310"/>
        <end position="338"/>
    </location>
</feature>
<protein>
    <submittedName>
        <fullName evidence="2">Uncharacterized protein</fullName>
    </submittedName>
</protein>
<feature type="compositionally biased region" description="Acidic residues" evidence="1">
    <location>
        <begin position="315"/>
        <end position="330"/>
    </location>
</feature>
<feature type="compositionally biased region" description="Acidic residues" evidence="1">
    <location>
        <begin position="1276"/>
        <end position="1287"/>
    </location>
</feature>
<feature type="compositionally biased region" description="Low complexity" evidence="1">
    <location>
        <begin position="1099"/>
        <end position="1112"/>
    </location>
</feature>
<keyword evidence="3" id="KW-1185">Reference proteome</keyword>
<dbReference type="EMBL" id="MIGC01006333">
    <property type="protein sequence ID" value="PHJ16259.1"/>
    <property type="molecule type" value="Genomic_DNA"/>
</dbReference>
<evidence type="ECO:0000313" key="3">
    <source>
        <dbReference type="Proteomes" id="UP000221165"/>
    </source>
</evidence>
<feature type="compositionally biased region" description="Basic and acidic residues" evidence="1">
    <location>
        <begin position="1085"/>
        <end position="1098"/>
    </location>
</feature>
<feature type="compositionally biased region" description="Basic residues" evidence="1">
    <location>
        <begin position="832"/>
        <end position="842"/>
    </location>
</feature>
<feature type="compositionally biased region" description="Low complexity" evidence="1">
    <location>
        <begin position="388"/>
        <end position="401"/>
    </location>
</feature>
<feature type="region of interest" description="Disordered" evidence="1">
    <location>
        <begin position="769"/>
        <end position="808"/>
    </location>
</feature>
<feature type="region of interest" description="Disordered" evidence="1">
    <location>
        <begin position="452"/>
        <end position="522"/>
    </location>
</feature>